<dbReference type="Proteomes" id="UP000824161">
    <property type="component" value="Unassembled WGS sequence"/>
</dbReference>
<evidence type="ECO:0000256" key="1">
    <source>
        <dbReference type="ARBA" id="ARBA00022737"/>
    </source>
</evidence>
<feature type="repeat" description="TPR" evidence="3">
    <location>
        <begin position="164"/>
        <end position="197"/>
    </location>
</feature>
<keyword evidence="2 3" id="KW-0802">TPR repeat</keyword>
<dbReference type="InterPro" id="IPR019734">
    <property type="entry name" value="TPR_rpt"/>
</dbReference>
<organism evidence="4 5">
    <name type="scientific">Candidatus Merdimorpha stercoravium</name>
    <dbReference type="NCBI Taxonomy" id="2840863"/>
    <lineage>
        <taxon>Bacteria</taxon>
        <taxon>Pseudomonadati</taxon>
        <taxon>Bacteroidota</taxon>
        <taxon>Flavobacteriia</taxon>
        <taxon>Flavobacteriales</taxon>
        <taxon>Candidatus Merdimorpha</taxon>
    </lineage>
</organism>
<feature type="repeat" description="TPR" evidence="3">
    <location>
        <begin position="270"/>
        <end position="303"/>
    </location>
</feature>
<gene>
    <name evidence="4" type="ORF">IAC44_05455</name>
</gene>
<reference evidence="4" key="1">
    <citation type="submission" date="2020-10" db="EMBL/GenBank/DDBJ databases">
        <authorList>
            <person name="Gilroy R."/>
        </authorList>
    </citation>
    <scope>NUCLEOTIDE SEQUENCE</scope>
    <source>
        <strain evidence="4">1383</strain>
    </source>
</reference>
<dbReference type="InterPro" id="IPR011990">
    <property type="entry name" value="TPR-like_helical_dom_sf"/>
</dbReference>
<reference evidence="4" key="2">
    <citation type="journal article" date="2021" name="PeerJ">
        <title>Extensive microbial diversity within the chicken gut microbiome revealed by metagenomics and culture.</title>
        <authorList>
            <person name="Gilroy R."/>
            <person name="Ravi A."/>
            <person name="Getino M."/>
            <person name="Pursley I."/>
            <person name="Horton D.L."/>
            <person name="Alikhan N.F."/>
            <person name="Baker D."/>
            <person name="Gharbi K."/>
            <person name="Hall N."/>
            <person name="Watson M."/>
            <person name="Adriaenssens E.M."/>
            <person name="Foster-Nyarko E."/>
            <person name="Jarju S."/>
            <person name="Secka A."/>
            <person name="Antonio M."/>
            <person name="Oren A."/>
            <person name="Chaudhuri R.R."/>
            <person name="La Ragione R."/>
            <person name="Hildebrand F."/>
            <person name="Pallen M.J."/>
        </authorList>
    </citation>
    <scope>NUCLEOTIDE SEQUENCE</scope>
    <source>
        <strain evidence="4">1383</strain>
    </source>
</reference>
<accession>A0A9D1KUP4</accession>
<evidence type="ECO:0000313" key="4">
    <source>
        <dbReference type="EMBL" id="HIT98270.1"/>
    </source>
</evidence>
<dbReference type="AlphaFoldDB" id="A0A9D1KUP4"/>
<dbReference type="PANTHER" id="PTHR45586">
    <property type="entry name" value="TPR REPEAT-CONTAINING PROTEIN PA4667"/>
    <property type="match status" value="1"/>
</dbReference>
<keyword evidence="1" id="KW-0677">Repeat</keyword>
<dbReference type="EMBL" id="DVLY01000136">
    <property type="protein sequence ID" value="HIT98270.1"/>
    <property type="molecule type" value="Genomic_DNA"/>
</dbReference>
<dbReference type="Gene3D" id="1.25.40.10">
    <property type="entry name" value="Tetratricopeptide repeat domain"/>
    <property type="match status" value="3"/>
</dbReference>
<feature type="repeat" description="TPR" evidence="3">
    <location>
        <begin position="97"/>
        <end position="130"/>
    </location>
</feature>
<name>A0A9D1KUP4_9FLAO</name>
<dbReference type="SMART" id="SM00028">
    <property type="entry name" value="TPR"/>
    <property type="match status" value="8"/>
</dbReference>
<dbReference type="Pfam" id="PF07719">
    <property type="entry name" value="TPR_2"/>
    <property type="match status" value="1"/>
</dbReference>
<dbReference type="PANTHER" id="PTHR45586:SF1">
    <property type="entry name" value="LIPOPOLYSACCHARIDE ASSEMBLY PROTEIN B"/>
    <property type="match status" value="1"/>
</dbReference>
<dbReference type="Pfam" id="PF13432">
    <property type="entry name" value="TPR_16"/>
    <property type="match status" value="2"/>
</dbReference>
<comment type="caution">
    <text evidence="4">The sequence shown here is derived from an EMBL/GenBank/DDBJ whole genome shotgun (WGS) entry which is preliminary data.</text>
</comment>
<dbReference type="SUPFAM" id="SSF48452">
    <property type="entry name" value="TPR-like"/>
    <property type="match status" value="2"/>
</dbReference>
<evidence type="ECO:0000256" key="2">
    <source>
        <dbReference type="ARBA" id="ARBA00022803"/>
    </source>
</evidence>
<dbReference type="PROSITE" id="PS50005">
    <property type="entry name" value="TPR"/>
    <property type="match status" value="5"/>
</dbReference>
<feature type="repeat" description="TPR" evidence="3">
    <location>
        <begin position="63"/>
        <end position="96"/>
    </location>
</feature>
<sequence>MGEIYFTLNMPDSAAYYYQKGLEANPNSVANKIGAAKLKIQSDPKAAESIFKEIVGGKNKKNPEYYTRIGQAYLDNGDLEEATRYAEKAKQADVKYADAYLLQGDIYAAEKNASKAAEQYEQAIYFDQAHRQGYIKYARLFSSVNAERAIEMLNKLLALDAQSAIAYRELAEVYYANNQFAKAAQAYEQFVSLDNFYSEAEMARYATILFYNKNFDQSAKIALEVLKKNPNNFVMQRLLMYNAVELKNYKLAADYADRFMNQADTSKYIYLDYRYYGTLLSQVGEKEKSYKQLEKALQIDPTKIELYKELGNMYEADGDYENAILQHTKYIENGADQVTLADYYSLGRLNYFAAGDTLPQHVANRDKYLAGADSSFAKVVEQAPDNYLGYFWQARTNSLKDPNSDLGLAKPYYEKVAEILEAKGTNKNQLIEAYSYLGYYLYIKGQLAESIPYWEKILALDPEHAVAKQALEGIKAEMEAAGN</sequence>
<evidence type="ECO:0000256" key="3">
    <source>
        <dbReference type="PROSITE-ProRule" id="PRU00339"/>
    </source>
</evidence>
<evidence type="ECO:0000313" key="5">
    <source>
        <dbReference type="Proteomes" id="UP000824161"/>
    </source>
</evidence>
<protein>
    <submittedName>
        <fullName evidence="4">Tetratricopeptide repeat protein</fullName>
    </submittedName>
</protein>
<dbReference type="InterPro" id="IPR013105">
    <property type="entry name" value="TPR_2"/>
</dbReference>
<feature type="repeat" description="TPR" evidence="3">
    <location>
        <begin position="431"/>
        <end position="464"/>
    </location>
</feature>
<proteinExistence type="predicted"/>
<dbReference type="InterPro" id="IPR051012">
    <property type="entry name" value="CellSynth/LPSAsmb/PSIAsmb"/>
</dbReference>